<evidence type="ECO:0000313" key="9">
    <source>
        <dbReference type="EMBL" id="ASC73472.1"/>
    </source>
</evidence>
<dbReference type="Pfam" id="PF19289">
    <property type="entry name" value="PmbA_TldD_3rd"/>
    <property type="match status" value="1"/>
</dbReference>
<gene>
    <name evidence="9" type="ORF">XM38_044390</name>
</gene>
<keyword evidence="4 9" id="KW-0482">Metalloprotease</keyword>
<evidence type="ECO:0000256" key="4">
    <source>
        <dbReference type="ARBA" id="ARBA00023049"/>
    </source>
</evidence>
<dbReference type="GO" id="GO:0005829">
    <property type="term" value="C:cytosol"/>
    <property type="evidence" value="ECO:0007669"/>
    <property type="project" value="TreeGrafter"/>
</dbReference>
<evidence type="ECO:0000313" key="10">
    <source>
        <dbReference type="Proteomes" id="UP000191901"/>
    </source>
</evidence>
<name>A0A1Z3HT92_9CYAN</name>
<feature type="domain" description="Metalloprotease TldD/E C-terminal" evidence="7">
    <location>
        <begin position="270"/>
        <end position="349"/>
    </location>
</feature>
<feature type="domain" description="Metalloprotease TldD/E N-terminal" evidence="6">
    <location>
        <begin position="57"/>
        <end position="118"/>
    </location>
</feature>
<organism evidence="9 10">
    <name type="scientific">Halomicronema hongdechloris C2206</name>
    <dbReference type="NCBI Taxonomy" id="1641165"/>
    <lineage>
        <taxon>Bacteria</taxon>
        <taxon>Bacillati</taxon>
        <taxon>Cyanobacteriota</taxon>
        <taxon>Cyanophyceae</taxon>
        <taxon>Nodosilineales</taxon>
        <taxon>Nodosilineaceae</taxon>
        <taxon>Halomicronema</taxon>
    </lineage>
</organism>
<evidence type="ECO:0000259" key="8">
    <source>
        <dbReference type="Pfam" id="PF19290"/>
    </source>
</evidence>
<evidence type="ECO:0000256" key="1">
    <source>
        <dbReference type="ARBA" id="ARBA00005836"/>
    </source>
</evidence>
<feature type="region of interest" description="Disordered" evidence="5">
    <location>
        <begin position="349"/>
        <end position="369"/>
    </location>
</feature>
<dbReference type="InterPro" id="IPR036059">
    <property type="entry name" value="TldD/PmbA_sf"/>
</dbReference>
<evidence type="ECO:0000256" key="5">
    <source>
        <dbReference type="SAM" id="MobiDB-lite"/>
    </source>
</evidence>
<accession>A0A1Z3HT92</accession>
<keyword evidence="3 9" id="KW-0378">Hydrolase</keyword>
<dbReference type="KEGG" id="hhg:XM38_044390"/>
<sequence length="396" mass="42665">MRSHPDSIANLPTMGNAAFPMVLAPVTVTPASTVDPMALFDEVLSILDLPADWIGMRAQRTTGSQRTLRDGRPQQNHRYRDQGAMVEVLVAGQLGYAASNQLTVTGLQAAAHQAYQQAQAAAPWQLQAFSSGMRPRELGLYTSSVLQPPDQISGGDINALLAQICQGLNVSEQIVQTIASLHSQTTDIWLLSSSGTRVQQQFTYFGTHFGATAQAGAVVQTRHHNGPYAHYYQGGWEHLAEAEDLWQAVQQAAEQAVELLTAPECPTMTSTLVLAPDQMLLQIHESIGHPLELDRILGDERNYAGGSFVKPEDFGQLQYGSPLLNVTFDPTLEHQLASYGFDDTGVGARTPVSDSPGGVRAGPGRPGEPSALWVTGGRLRSGHILESAGHRSHGQY</sequence>
<dbReference type="GO" id="GO:0006508">
    <property type="term" value="P:proteolysis"/>
    <property type="evidence" value="ECO:0007669"/>
    <property type="project" value="UniProtKB-KW"/>
</dbReference>
<dbReference type="Gene3D" id="3.30.2290.10">
    <property type="entry name" value="PmbA/TldD superfamily"/>
    <property type="match status" value="1"/>
</dbReference>
<dbReference type="EC" id="3.4.-.-" evidence="9"/>
<evidence type="ECO:0000256" key="2">
    <source>
        <dbReference type="ARBA" id="ARBA00022670"/>
    </source>
</evidence>
<keyword evidence="2" id="KW-0645">Protease</keyword>
<feature type="domain" description="Metalloprotease TldD/E central" evidence="8">
    <location>
        <begin position="148"/>
        <end position="260"/>
    </location>
</feature>
<keyword evidence="10" id="KW-1185">Reference proteome</keyword>
<dbReference type="AlphaFoldDB" id="A0A1Z3HT92"/>
<evidence type="ECO:0000259" key="7">
    <source>
        <dbReference type="Pfam" id="PF19289"/>
    </source>
</evidence>
<dbReference type="PANTHER" id="PTHR30624:SF10">
    <property type="entry name" value="CONSERVED PROTEIN"/>
    <property type="match status" value="1"/>
</dbReference>
<dbReference type="InterPro" id="IPR002510">
    <property type="entry name" value="Metalloprtase-TldD/E_N"/>
</dbReference>
<dbReference type="Pfam" id="PF01523">
    <property type="entry name" value="PmbA_TldD_1st"/>
    <property type="match status" value="1"/>
</dbReference>
<dbReference type="Proteomes" id="UP000191901">
    <property type="component" value="Chromosome"/>
</dbReference>
<dbReference type="EMBL" id="CP021983">
    <property type="protein sequence ID" value="ASC73472.1"/>
    <property type="molecule type" value="Genomic_DNA"/>
</dbReference>
<dbReference type="InterPro" id="IPR051463">
    <property type="entry name" value="Peptidase_U62_metallo"/>
</dbReference>
<evidence type="ECO:0000256" key="3">
    <source>
        <dbReference type="ARBA" id="ARBA00022801"/>
    </source>
</evidence>
<dbReference type="Pfam" id="PF19290">
    <property type="entry name" value="PmbA_TldD_2nd"/>
    <property type="match status" value="1"/>
</dbReference>
<dbReference type="InterPro" id="IPR045569">
    <property type="entry name" value="Metalloprtase-TldD/E_C"/>
</dbReference>
<dbReference type="InterPro" id="IPR045570">
    <property type="entry name" value="Metalloprtase-TldD/E_cen_dom"/>
</dbReference>
<dbReference type="InterPro" id="IPR035068">
    <property type="entry name" value="TldD/PmbA_N"/>
</dbReference>
<comment type="similarity">
    <text evidence="1">Belongs to the peptidase U62 family.</text>
</comment>
<reference evidence="9 10" key="1">
    <citation type="journal article" date="2016" name="Biochim. Biophys. Acta">
        <title>Characterization of red-shifted phycobilisomes isolated from the chlorophyll f-containing cyanobacterium Halomicronema hongdechloris.</title>
        <authorList>
            <person name="Li Y."/>
            <person name="Lin Y."/>
            <person name="Garvey C.J."/>
            <person name="Birch D."/>
            <person name="Corkery R.W."/>
            <person name="Loughlin P.C."/>
            <person name="Scheer H."/>
            <person name="Willows R.D."/>
            <person name="Chen M."/>
        </authorList>
    </citation>
    <scope>NUCLEOTIDE SEQUENCE [LARGE SCALE GENOMIC DNA]</scope>
    <source>
        <strain evidence="9 10">C2206</strain>
    </source>
</reference>
<dbReference type="PANTHER" id="PTHR30624">
    <property type="entry name" value="UNCHARACTERIZED PROTEIN TLDD AND PMBA"/>
    <property type="match status" value="1"/>
</dbReference>
<dbReference type="SUPFAM" id="SSF111283">
    <property type="entry name" value="Putative modulator of DNA gyrase, PmbA/TldD"/>
    <property type="match status" value="1"/>
</dbReference>
<protein>
    <submittedName>
        <fullName evidence="9">Metalloprotease</fullName>
        <ecNumber evidence="9">3.4.-.-</ecNumber>
    </submittedName>
</protein>
<evidence type="ECO:0000259" key="6">
    <source>
        <dbReference type="Pfam" id="PF01523"/>
    </source>
</evidence>
<dbReference type="GO" id="GO:0008237">
    <property type="term" value="F:metallopeptidase activity"/>
    <property type="evidence" value="ECO:0007669"/>
    <property type="project" value="UniProtKB-KW"/>
</dbReference>
<proteinExistence type="inferred from homology"/>